<dbReference type="Pfam" id="PF02945">
    <property type="entry name" value="Endonuclease_7"/>
    <property type="match status" value="1"/>
</dbReference>
<name>A0A1G6Z921_9PSEU</name>
<accession>A0A1G6Z921</accession>
<proteinExistence type="predicted"/>
<dbReference type="STRING" id="530584.SAMN05421630_115153"/>
<evidence type="ECO:0000313" key="1">
    <source>
        <dbReference type="EMBL" id="SDD98276.1"/>
    </source>
</evidence>
<evidence type="ECO:0000313" key="2">
    <source>
        <dbReference type="Proteomes" id="UP000199494"/>
    </source>
</evidence>
<dbReference type="SUPFAM" id="SSF54060">
    <property type="entry name" value="His-Me finger endonucleases"/>
    <property type="match status" value="1"/>
</dbReference>
<reference evidence="1 2" key="1">
    <citation type="submission" date="2016-10" db="EMBL/GenBank/DDBJ databases">
        <authorList>
            <person name="de Groot N.N."/>
        </authorList>
    </citation>
    <scope>NUCLEOTIDE SEQUENCE [LARGE SCALE GENOMIC DNA]</scope>
    <source>
        <strain evidence="1 2">CGMCC 4.5506</strain>
    </source>
</reference>
<protein>
    <submittedName>
        <fullName evidence="1">Recombination endonuclease VII</fullName>
    </submittedName>
</protein>
<dbReference type="Proteomes" id="UP000199494">
    <property type="component" value="Unassembled WGS sequence"/>
</dbReference>
<dbReference type="AlphaFoldDB" id="A0A1G6Z921"/>
<gene>
    <name evidence="1" type="ORF">SAMN05421630_115153</name>
</gene>
<keyword evidence="1" id="KW-0378">Hydrolase</keyword>
<keyword evidence="1" id="KW-0255">Endonuclease</keyword>
<dbReference type="InterPro" id="IPR004211">
    <property type="entry name" value="Endonuclease_7"/>
</dbReference>
<dbReference type="InterPro" id="IPR038563">
    <property type="entry name" value="Endonuclease_7_sf"/>
</dbReference>
<dbReference type="Gene3D" id="3.40.1800.10">
    <property type="entry name" value="His-Me finger endonucleases"/>
    <property type="match status" value="1"/>
</dbReference>
<organism evidence="1 2">
    <name type="scientific">Prauserella marina</name>
    <dbReference type="NCBI Taxonomy" id="530584"/>
    <lineage>
        <taxon>Bacteria</taxon>
        <taxon>Bacillati</taxon>
        <taxon>Actinomycetota</taxon>
        <taxon>Actinomycetes</taxon>
        <taxon>Pseudonocardiales</taxon>
        <taxon>Pseudonocardiaceae</taxon>
        <taxon>Prauserella</taxon>
    </lineage>
</organism>
<dbReference type="EMBL" id="FMZE01000015">
    <property type="protein sequence ID" value="SDD98276.1"/>
    <property type="molecule type" value="Genomic_DNA"/>
</dbReference>
<dbReference type="GO" id="GO:0004519">
    <property type="term" value="F:endonuclease activity"/>
    <property type="evidence" value="ECO:0007669"/>
    <property type="project" value="UniProtKB-KW"/>
</dbReference>
<keyword evidence="2" id="KW-1185">Reference proteome</keyword>
<sequence length="301" mass="34069">MWRLALTLDYDGVDDYVRARASLSCMNEDWQPPEGQMTAVLGDDGRYHLVRDEVVLCTEVSYSEQTYAALGPIPRAERALDNAAREARGKELGARITQLEQRFAAQDRERHGGRVPHERRCSWWTDGTTYRSSAPKTVSPKQRFAPLEQQVWWAVRLLNDPVDPSTVPPSRRCVFGGGRSVWPPYLSGESRMGRIRQQLVDLAGPLCHACGRTIGVVVDHDHFTGLVRGLLCWACNTSIDECPHLDGCPRADYLNDPPAGHLRVRYPLAHRDREHNRARIEYLGIDPFPPTRPYHRGQQGP</sequence>
<keyword evidence="1" id="KW-0540">Nuclease</keyword>
<dbReference type="InterPro" id="IPR044925">
    <property type="entry name" value="His-Me_finger_sf"/>
</dbReference>